<gene>
    <name evidence="2" type="ORF">LH29_09500</name>
</gene>
<organism evidence="2 3">
    <name type="scientific">Draconibacterium sediminis</name>
    <dbReference type="NCBI Taxonomy" id="1544798"/>
    <lineage>
        <taxon>Bacteria</taxon>
        <taxon>Pseudomonadati</taxon>
        <taxon>Bacteroidota</taxon>
        <taxon>Bacteroidia</taxon>
        <taxon>Marinilabiliales</taxon>
        <taxon>Prolixibacteraceae</taxon>
        <taxon>Draconibacterium</taxon>
    </lineage>
</organism>
<keyword evidence="3" id="KW-1185">Reference proteome</keyword>
<keyword evidence="1" id="KW-0472">Membrane</keyword>
<accession>A0A0D8JF67</accession>
<evidence type="ECO:0000313" key="2">
    <source>
        <dbReference type="EMBL" id="KJF45565.1"/>
    </source>
</evidence>
<proteinExistence type="predicted"/>
<dbReference type="EMBL" id="JRHC01000001">
    <property type="protein sequence ID" value="KJF45565.1"/>
    <property type="molecule type" value="Genomic_DNA"/>
</dbReference>
<evidence type="ECO:0000256" key="1">
    <source>
        <dbReference type="SAM" id="Phobius"/>
    </source>
</evidence>
<feature type="transmembrane region" description="Helical" evidence="1">
    <location>
        <begin position="74"/>
        <end position="91"/>
    </location>
</feature>
<dbReference type="AlphaFoldDB" id="A0A0D8JF67"/>
<feature type="transmembrane region" description="Helical" evidence="1">
    <location>
        <begin position="44"/>
        <end position="65"/>
    </location>
</feature>
<comment type="caution">
    <text evidence="2">The sequence shown here is derived from an EMBL/GenBank/DDBJ whole genome shotgun (WGS) entry which is preliminary data.</text>
</comment>
<dbReference type="Proteomes" id="UP000032544">
    <property type="component" value="Unassembled WGS sequence"/>
</dbReference>
<name>A0A0D8JF67_9BACT</name>
<feature type="transmembrane region" description="Helical" evidence="1">
    <location>
        <begin position="12"/>
        <end position="32"/>
    </location>
</feature>
<keyword evidence="1" id="KW-1133">Transmembrane helix</keyword>
<keyword evidence="1" id="KW-0812">Transmembrane</keyword>
<sequence length="92" mass="10391">MAINNTSNIPKIILILSVVVVIYWAVTSRVDLSGIKGSDIVFEILWLPMLAGLFGLLITTLMLWIKTKFNLRSLYLYSFLILLGSILWFTLG</sequence>
<reference evidence="2 3" key="1">
    <citation type="submission" date="2014-09" db="EMBL/GenBank/DDBJ databases">
        <title>Draft Genome Sequence of Draconibacterium sp. JN14CK-3.</title>
        <authorList>
            <person name="Dong C."/>
            <person name="Lai Q."/>
            <person name="Shao Z."/>
        </authorList>
    </citation>
    <scope>NUCLEOTIDE SEQUENCE [LARGE SCALE GENOMIC DNA]</scope>
    <source>
        <strain evidence="2 3">JN14CK-3</strain>
    </source>
</reference>
<evidence type="ECO:0000313" key="3">
    <source>
        <dbReference type="Proteomes" id="UP000032544"/>
    </source>
</evidence>
<protein>
    <submittedName>
        <fullName evidence="2">Uncharacterized protein</fullName>
    </submittedName>
</protein>